<proteinExistence type="predicted"/>
<gene>
    <name evidence="1" type="ORF">PACLA_8A056607</name>
</gene>
<sequence>MAGKNEDEKMLNVLDVLDDVERAGNNEQGKSRDQANFDAAIVQINAIQNATWEFVVNHYSQEEISIEANWPEKFCLCVTSIIKAYQGKLEEVEGLNRVIKVLKTKNQGQNQEIRKLQHTITELRNQLASACEECKGKLPEKLRSLSLKETESSPTPGETEVDGRAGESTDTNQKTPLENEETGANEKQMGGSKFSYLSSIRCPQASCGLVALLCLFNKKNIHFCPTQFIQKVALTTRHLDQSCTKILNHLLNLGFLKRPYKCERIDEVEGGHNEVLKIAAKELIKSGQEVGLLSYSTEEYNHCVTVYITDPKEATMKVIDDDEHLNMENIKDLDQIRSLEIIVLKCYKDGIPSIKKNWGSHCHINNCIYAFTQLSQPENNEISNLSLDLTNARV</sequence>
<protein>
    <submittedName>
        <fullName evidence="1">Uncharacterized protein</fullName>
    </submittedName>
</protein>
<accession>A0A7D9IKY5</accession>
<keyword evidence="2" id="KW-1185">Reference proteome</keyword>
<reference evidence="1" key="1">
    <citation type="submission" date="2020-04" db="EMBL/GenBank/DDBJ databases">
        <authorList>
            <person name="Alioto T."/>
            <person name="Alioto T."/>
            <person name="Gomez Garrido J."/>
        </authorList>
    </citation>
    <scope>NUCLEOTIDE SEQUENCE</scope>
    <source>
        <strain evidence="1">A484AB</strain>
    </source>
</reference>
<name>A0A7D9IKY5_PARCT</name>
<dbReference type="Proteomes" id="UP001152795">
    <property type="component" value="Unassembled WGS sequence"/>
</dbReference>
<dbReference type="EMBL" id="CACRXK020007036">
    <property type="protein sequence ID" value="CAB4011131.1"/>
    <property type="molecule type" value="Genomic_DNA"/>
</dbReference>
<evidence type="ECO:0000313" key="1">
    <source>
        <dbReference type="EMBL" id="CAB4011131.1"/>
    </source>
</evidence>
<comment type="caution">
    <text evidence="1">The sequence shown here is derived from an EMBL/GenBank/DDBJ whole genome shotgun (WGS) entry which is preliminary data.</text>
</comment>
<evidence type="ECO:0000313" key="2">
    <source>
        <dbReference type="Proteomes" id="UP001152795"/>
    </source>
</evidence>
<dbReference type="OrthoDB" id="6012812at2759"/>
<organism evidence="1 2">
    <name type="scientific">Paramuricea clavata</name>
    <name type="common">Red gorgonian</name>
    <name type="synonym">Violescent sea-whip</name>
    <dbReference type="NCBI Taxonomy" id="317549"/>
    <lineage>
        <taxon>Eukaryota</taxon>
        <taxon>Metazoa</taxon>
        <taxon>Cnidaria</taxon>
        <taxon>Anthozoa</taxon>
        <taxon>Octocorallia</taxon>
        <taxon>Malacalcyonacea</taxon>
        <taxon>Plexauridae</taxon>
        <taxon>Paramuricea</taxon>
    </lineage>
</organism>
<dbReference type="AlphaFoldDB" id="A0A7D9IKY5"/>